<dbReference type="Gene3D" id="3.40.190.10">
    <property type="entry name" value="Periplasmic binding protein-like II"/>
    <property type="match status" value="2"/>
</dbReference>
<evidence type="ECO:0000313" key="5">
    <source>
        <dbReference type="EMBL" id="MCX2563947.1"/>
    </source>
</evidence>
<sequence>MNGREKMKRFSLKAILLCVFTVQIFAFSARAAEPIRIGYIPVIGSSALFVIDGKGWAHDAGLTLQPVRFTSGPQALQALVSGRIDAYVAGVLPLLQARAHGVDVKVITAASVEELEVISRGSLAALLTQNEEKTPASADVKTLFETFKKQQSRNVRIAAQPPGSVPDTVLRYWLLQQVKISPPLTNSVSVVGVDIDAAQQAFLAGAVDAAILREPALTVIRNRLPESKILATGHDLMPDQPGSVLAVVAPEDPAHRDWTLKLGQLFVRATTFLSEHPEEAAPFVTKVLGGGLLSESIMTQALTHASSHFISDPQRIVKGVAELQNFEAEQGLLRKTEPVDALFDLDMWRQIQK</sequence>
<evidence type="ECO:0000256" key="1">
    <source>
        <dbReference type="ARBA" id="ARBA00004418"/>
    </source>
</evidence>
<feature type="chain" id="PRO_5045131869" evidence="4">
    <location>
        <begin position="32"/>
        <end position="353"/>
    </location>
</feature>
<dbReference type="PANTHER" id="PTHR30024:SF47">
    <property type="entry name" value="TAURINE-BINDING PERIPLASMIC PROTEIN"/>
    <property type="match status" value="1"/>
</dbReference>
<dbReference type="SUPFAM" id="SSF53850">
    <property type="entry name" value="Periplasmic binding protein-like II"/>
    <property type="match status" value="1"/>
</dbReference>
<gene>
    <name evidence="5" type="ORF">OQ497_08255</name>
</gene>
<evidence type="ECO:0000313" key="6">
    <source>
        <dbReference type="Proteomes" id="UP001301152"/>
    </source>
</evidence>
<accession>A0ABT3QF84</accession>
<dbReference type="EMBL" id="JAPIUZ010000003">
    <property type="protein sequence ID" value="MCX2563947.1"/>
    <property type="molecule type" value="Genomic_DNA"/>
</dbReference>
<keyword evidence="3 4" id="KW-0732">Signal</keyword>
<dbReference type="PANTHER" id="PTHR30024">
    <property type="entry name" value="ALIPHATIC SULFONATES-BINDING PROTEIN-RELATED"/>
    <property type="match status" value="1"/>
</dbReference>
<name>A0ABT3QF84_9PROT</name>
<evidence type="ECO:0000256" key="3">
    <source>
        <dbReference type="ARBA" id="ARBA00022729"/>
    </source>
</evidence>
<comment type="similarity">
    <text evidence="2">Belongs to the bacterial solute-binding protein SsuA/TauA family.</text>
</comment>
<protein>
    <submittedName>
        <fullName evidence="5">ABC transporter substrate-binding protein</fullName>
    </submittedName>
</protein>
<feature type="signal peptide" evidence="4">
    <location>
        <begin position="1"/>
        <end position="31"/>
    </location>
</feature>
<evidence type="ECO:0000256" key="2">
    <source>
        <dbReference type="ARBA" id="ARBA00010742"/>
    </source>
</evidence>
<comment type="subcellular location">
    <subcellularLocation>
        <location evidence="1">Periplasm</location>
    </subcellularLocation>
</comment>
<reference evidence="5 6" key="1">
    <citation type="submission" date="2022-11" db="EMBL/GenBank/DDBJ databases">
        <title>Genome sequencing of Acetobacter type strain.</title>
        <authorList>
            <person name="Heo J."/>
            <person name="Lee D."/>
            <person name="Han B.-H."/>
            <person name="Hong S.-B."/>
            <person name="Kwon S.-W."/>
        </authorList>
    </citation>
    <scope>NUCLEOTIDE SEQUENCE [LARGE SCALE GENOMIC DNA]</scope>
    <source>
        <strain evidence="5 6">KACC 21253</strain>
    </source>
</reference>
<organism evidence="5 6">
    <name type="scientific">Acetobacter thailandicus</name>
    <dbReference type="NCBI Taxonomy" id="1502842"/>
    <lineage>
        <taxon>Bacteria</taxon>
        <taxon>Pseudomonadati</taxon>
        <taxon>Pseudomonadota</taxon>
        <taxon>Alphaproteobacteria</taxon>
        <taxon>Acetobacterales</taxon>
        <taxon>Acetobacteraceae</taxon>
        <taxon>Acetobacter</taxon>
    </lineage>
</organism>
<dbReference type="Proteomes" id="UP001301152">
    <property type="component" value="Unassembled WGS sequence"/>
</dbReference>
<keyword evidence="6" id="KW-1185">Reference proteome</keyword>
<proteinExistence type="inferred from homology"/>
<dbReference type="Pfam" id="PF13379">
    <property type="entry name" value="NMT1_2"/>
    <property type="match status" value="1"/>
</dbReference>
<evidence type="ECO:0000256" key="4">
    <source>
        <dbReference type="SAM" id="SignalP"/>
    </source>
</evidence>
<comment type="caution">
    <text evidence="5">The sequence shown here is derived from an EMBL/GenBank/DDBJ whole genome shotgun (WGS) entry which is preliminary data.</text>
</comment>